<name>A0A1J5RC22_9ZZZZ</name>
<dbReference type="GO" id="GO:0006508">
    <property type="term" value="P:proteolysis"/>
    <property type="evidence" value="ECO:0007669"/>
    <property type="project" value="UniProtKB-KW"/>
</dbReference>
<proteinExistence type="predicted"/>
<keyword evidence="1" id="KW-0645">Protease</keyword>
<dbReference type="EMBL" id="MLJW01000203">
    <property type="protein sequence ID" value="OIQ93630.1"/>
    <property type="molecule type" value="Genomic_DNA"/>
</dbReference>
<dbReference type="PANTHER" id="PTHR30471:SF3">
    <property type="entry name" value="UPF0758 PROTEIN YEES-RELATED"/>
    <property type="match status" value="1"/>
</dbReference>
<evidence type="ECO:0000256" key="2">
    <source>
        <dbReference type="ARBA" id="ARBA00022723"/>
    </source>
</evidence>
<protein>
    <recommendedName>
        <fullName evidence="6">MPN domain-containing protein</fullName>
    </recommendedName>
</protein>
<dbReference type="Gene3D" id="3.40.140.10">
    <property type="entry name" value="Cytidine Deaminase, domain 2"/>
    <property type="match status" value="1"/>
</dbReference>
<dbReference type="PROSITE" id="PS50249">
    <property type="entry name" value="MPN"/>
    <property type="match status" value="1"/>
</dbReference>
<dbReference type="PANTHER" id="PTHR30471">
    <property type="entry name" value="DNA REPAIR PROTEIN RADC"/>
    <property type="match status" value="1"/>
</dbReference>
<organism evidence="7">
    <name type="scientific">mine drainage metagenome</name>
    <dbReference type="NCBI Taxonomy" id="410659"/>
    <lineage>
        <taxon>unclassified sequences</taxon>
        <taxon>metagenomes</taxon>
        <taxon>ecological metagenomes</taxon>
    </lineage>
</organism>
<keyword evidence="5" id="KW-0482">Metalloprotease</keyword>
<accession>A0A1J5RC22</accession>
<evidence type="ECO:0000256" key="1">
    <source>
        <dbReference type="ARBA" id="ARBA00022670"/>
    </source>
</evidence>
<keyword evidence="4" id="KW-0862">Zinc</keyword>
<reference evidence="7" key="1">
    <citation type="submission" date="2016-10" db="EMBL/GenBank/DDBJ databases">
        <title>Sequence of Gallionella enrichment culture.</title>
        <authorList>
            <person name="Poehlein A."/>
            <person name="Muehling M."/>
            <person name="Daniel R."/>
        </authorList>
    </citation>
    <scope>NUCLEOTIDE SEQUENCE</scope>
</reference>
<keyword evidence="2" id="KW-0479">Metal-binding</keyword>
<dbReference type="InterPro" id="IPR025657">
    <property type="entry name" value="RadC_JAB"/>
</dbReference>
<comment type="caution">
    <text evidence="7">The sequence shown here is derived from an EMBL/GenBank/DDBJ whole genome shotgun (WGS) entry which is preliminary data.</text>
</comment>
<dbReference type="GO" id="GO:0046872">
    <property type="term" value="F:metal ion binding"/>
    <property type="evidence" value="ECO:0007669"/>
    <property type="project" value="UniProtKB-KW"/>
</dbReference>
<dbReference type="AlphaFoldDB" id="A0A1J5RC22"/>
<evidence type="ECO:0000256" key="5">
    <source>
        <dbReference type="ARBA" id="ARBA00023049"/>
    </source>
</evidence>
<dbReference type="Pfam" id="PF04002">
    <property type="entry name" value="RadC"/>
    <property type="match status" value="1"/>
</dbReference>
<dbReference type="CDD" id="cd08071">
    <property type="entry name" value="MPN_DUF2466"/>
    <property type="match status" value="1"/>
</dbReference>
<sequence length="152" mass="16867">MNMQVLTQVAEVELIYKSKVKASQRPQIKSSKDAYEIFLANWDENKIELIEEFKILLLNRNNKVLGIYEVSSGGITGTVADPRLIFAVALKASACAIILCHSHPSGNLKPSRPDDELTAKIKEGGKFLDIQVLDHLIVCTEGFYSYADQGLL</sequence>
<feature type="domain" description="MPN" evidence="6">
    <location>
        <begin position="27"/>
        <end position="152"/>
    </location>
</feature>
<gene>
    <name evidence="7" type="ORF">GALL_243890</name>
</gene>
<dbReference type="InterPro" id="IPR001405">
    <property type="entry name" value="UPF0758"/>
</dbReference>
<evidence type="ECO:0000259" key="6">
    <source>
        <dbReference type="PROSITE" id="PS50249"/>
    </source>
</evidence>
<evidence type="ECO:0000256" key="3">
    <source>
        <dbReference type="ARBA" id="ARBA00022801"/>
    </source>
</evidence>
<dbReference type="GO" id="GO:0008237">
    <property type="term" value="F:metallopeptidase activity"/>
    <property type="evidence" value="ECO:0007669"/>
    <property type="project" value="UniProtKB-KW"/>
</dbReference>
<keyword evidence="3" id="KW-0378">Hydrolase</keyword>
<evidence type="ECO:0000256" key="4">
    <source>
        <dbReference type="ARBA" id="ARBA00022833"/>
    </source>
</evidence>
<dbReference type="SUPFAM" id="SSF102712">
    <property type="entry name" value="JAB1/MPN domain"/>
    <property type="match status" value="1"/>
</dbReference>
<dbReference type="InterPro" id="IPR037518">
    <property type="entry name" value="MPN"/>
</dbReference>
<evidence type="ECO:0000313" key="7">
    <source>
        <dbReference type="EMBL" id="OIQ93630.1"/>
    </source>
</evidence>